<evidence type="ECO:0000313" key="2">
    <source>
        <dbReference type="Proteomes" id="UP000309566"/>
    </source>
</evidence>
<proteinExistence type="predicted"/>
<accession>A0A4S2DCD6</accession>
<dbReference type="AlphaFoldDB" id="A0A4S2DCD6"/>
<sequence>MNTFEEYLEELSRQHPVILHGKKDKCHFSSLADTSQTRFALKMHYPCVVVDSGDFSFSGGVGNVLINTEFSVMFLDHVKDTGNNKEITDVFNNMKKVLLDFARKFSRDRRNLKYKFLNRFRLIGSEGHRIYLQDSGLYGYVLFFNSDDSFNDMDCDNVFKD</sequence>
<organism evidence="1 2">
    <name type="scientific">Bacteroides caecimuris</name>
    <dbReference type="NCBI Taxonomy" id="1796613"/>
    <lineage>
        <taxon>Bacteria</taxon>
        <taxon>Pseudomonadati</taxon>
        <taxon>Bacteroidota</taxon>
        <taxon>Bacteroidia</taxon>
        <taxon>Bacteroidales</taxon>
        <taxon>Bacteroidaceae</taxon>
        <taxon>Bacteroides</taxon>
    </lineage>
</organism>
<protein>
    <submittedName>
        <fullName evidence="1">Uncharacterized protein</fullName>
    </submittedName>
</protein>
<name>A0A4S2DCD6_9BACE</name>
<gene>
    <name evidence="1" type="ORF">E5353_07195</name>
</gene>
<comment type="caution">
    <text evidence="1">The sequence shown here is derived from an EMBL/GenBank/DDBJ whole genome shotgun (WGS) entry which is preliminary data.</text>
</comment>
<dbReference type="Proteomes" id="UP000309566">
    <property type="component" value="Unassembled WGS sequence"/>
</dbReference>
<dbReference type="EMBL" id="SRYX01000020">
    <property type="protein sequence ID" value="TGY38274.1"/>
    <property type="molecule type" value="Genomic_DNA"/>
</dbReference>
<evidence type="ECO:0000313" key="1">
    <source>
        <dbReference type="EMBL" id="TGY38274.1"/>
    </source>
</evidence>
<reference evidence="1 2" key="1">
    <citation type="submission" date="2019-04" db="EMBL/GenBank/DDBJ databases">
        <title>Microbes associate with the intestines of laboratory mice.</title>
        <authorList>
            <person name="Navarre W."/>
            <person name="Wong E."/>
            <person name="Huang K."/>
            <person name="Tropini C."/>
            <person name="Ng K."/>
            <person name="Yu B."/>
        </authorList>
    </citation>
    <scope>NUCLEOTIDE SEQUENCE [LARGE SCALE GENOMIC DNA]</scope>
    <source>
        <strain evidence="1 2">NM63_1-25</strain>
    </source>
</reference>
<dbReference type="RefSeq" id="WP_135999400.1">
    <property type="nucleotide sequence ID" value="NZ_CAQOQR010000197.1"/>
</dbReference>